<dbReference type="InterPro" id="IPR040919">
    <property type="entry name" value="Asparaginase_C"/>
</dbReference>
<feature type="domain" description="Asparaginase/glutaminase C-terminal" evidence="5">
    <location>
        <begin position="210"/>
        <end position="279"/>
    </location>
</feature>
<dbReference type="InterPro" id="IPR037152">
    <property type="entry name" value="L-asparaginase_N_sf"/>
</dbReference>
<dbReference type="InterPro" id="IPR006034">
    <property type="entry name" value="Asparaginase/glutaminase-like"/>
</dbReference>
<evidence type="ECO:0000256" key="3">
    <source>
        <dbReference type="PROSITE-ProRule" id="PRU10099"/>
    </source>
</evidence>
<sequence>MALPRVLLLATGGTIAMIPGADGGISPALDAHALVAAVPALARVADLEVVSFANKPGASLTLRDLAQLAERIEAGFAQGCHGAVVVQGTDTIDETAFALELLVPTPLPVVVTGAMRGAAAPGADGPANLLAAVTVAATPAAAGLGALVVLGDQVHAARHVQKSHTTQPSAFTSPALGPLGELREGRLRLQARLSPMPTLTRPSQWRDAPVALLRIALDDDGRMVTALPHLGYHGAVIEAMGVGHVPGPLALRLGDLVSHMPVILSTRVAAGPVLRASYAFPVPKKICWAAA</sequence>
<dbReference type="Pfam" id="PF00710">
    <property type="entry name" value="Asparaginase"/>
    <property type="match status" value="1"/>
</dbReference>
<dbReference type="PATRIC" id="fig|1003200.3.peg.3158"/>
<evidence type="ECO:0000313" key="7">
    <source>
        <dbReference type="Proteomes" id="UP000004853"/>
    </source>
</evidence>
<dbReference type="InterPro" id="IPR027473">
    <property type="entry name" value="L-asparaginase_C"/>
</dbReference>
<evidence type="ECO:0000256" key="1">
    <source>
        <dbReference type="ARBA" id="ARBA00010518"/>
    </source>
</evidence>
<evidence type="ECO:0000313" key="6">
    <source>
        <dbReference type="EMBL" id="EGP45398.1"/>
    </source>
</evidence>
<dbReference type="Pfam" id="PF17763">
    <property type="entry name" value="Asparaginase_C"/>
    <property type="match status" value="1"/>
</dbReference>
<dbReference type="Gene3D" id="3.40.50.40">
    <property type="match status" value="1"/>
</dbReference>
<accession>F7T2L4</accession>
<dbReference type="GO" id="GO:0006520">
    <property type="term" value="P:amino acid metabolic process"/>
    <property type="evidence" value="ECO:0007669"/>
    <property type="project" value="InterPro"/>
</dbReference>
<dbReference type="HOGENOM" id="CLU_019134_1_0_4"/>
<name>F7T2L4_9BURK</name>
<dbReference type="SFLD" id="SFLDS00057">
    <property type="entry name" value="Glutaminase/Asparaginase"/>
    <property type="match status" value="1"/>
</dbReference>
<proteinExistence type="inferred from homology"/>
<dbReference type="PIRSF" id="PIRSF500176">
    <property type="entry name" value="L_ASNase"/>
    <property type="match status" value="1"/>
</dbReference>
<dbReference type="PIRSF" id="PIRSF001220">
    <property type="entry name" value="L-ASNase_gatD"/>
    <property type="match status" value="1"/>
</dbReference>
<dbReference type="PROSITE" id="PS00144">
    <property type="entry name" value="ASN_GLN_ASE_1"/>
    <property type="match status" value="1"/>
</dbReference>
<comment type="caution">
    <text evidence="6">The sequence shown here is derived from an EMBL/GenBank/DDBJ whole genome shotgun (WGS) entry which is preliminary data.</text>
</comment>
<dbReference type="Proteomes" id="UP000004853">
    <property type="component" value="Unassembled WGS sequence"/>
</dbReference>
<feature type="active site" evidence="3">
    <location>
        <position position="14"/>
    </location>
</feature>
<dbReference type="PRINTS" id="PR00139">
    <property type="entry name" value="ASNGLNASE"/>
</dbReference>
<feature type="active site" description="O-isoaspartyl threonine intermediate" evidence="2">
    <location>
        <position position="14"/>
    </location>
</feature>
<dbReference type="eggNOG" id="COG0252">
    <property type="taxonomic scope" value="Bacteria"/>
</dbReference>
<organism evidence="6 7">
    <name type="scientific">Achromobacter insuavis AXX-A</name>
    <dbReference type="NCBI Taxonomy" id="1003200"/>
    <lineage>
        <taxon>Bacteria</taxon>
        <taxon>Pseudomonadati</taxon>
        <taxon>Pseudomonadota</taxon>
        <taxon>Betaproteobacteria</taxon>
        <taxon>Burkholderiales</taxon>
        <taxon>Alcaligenaceae</taxon>
        <taxon>Achromobacter</taxon>
    </lineage>
</organism>
<dbReference type="SUPFAM" id="SSF53774">
    <property type="entry name" value="Glutaminase/Asparaginase"/>
    <property type="match status" value="1"/>
</dbReference>
<gene>
    <name evidence="6" type="ORF">AXXA_15882</name>
</gene>
<evidence type="ECO:0000259" key="5">
    <source>
        <dbReference type="Pfam" id="PF17763"/>
    </source>
</evidence>
<comment type="similarity">
    <text evidence="1">Belongs to the asparaginase 1 family.</text>
</comment>
<dbReference type="PANTHER" id="PTHR11707">
    <property type="entry name" value="L-ASPARAGINASE"/>
    <property type="match status" value="1"/>
</dbReference>
<dbReference type="InterPro" id="IPR036152">
    <property type="entry name" value="Asp/glu_Ase-like_sf"/>
</dbReference>
<evidence type="ECO:0000259" key="4">
    <source>
        <dbReference type="Pfam" id="PF00710"/>
    </source>
</evidence>
<dbReference type="GO" id="GO:0004067">
    <property type="term" value="F:asparaginase activity"/>
    <property type="evidence" value="ECO:0007669"/>
    <property type="project" value="UniProtKB-UniRule"/>
</dbReference>
<dbReference type="FunFam" id="3.40.50.1170:FF:000001">
    <property type="entry name" value="L-asparaginase 2"/>
    <property type="match status" value="1"/>
</dbReference>
<dbReference type="PANTHER" id="PTHR11707:SF28">
    <property type="entry name" value="60 KDA LYSOPHOSPHOLIPASE"/>
    <property type="match status" value="1"/>
</dbReference>
<dbReference type="Gene3D" id="3.40.50.1170">
    <property type="entry name" value="L-asparaginase, N-terminal domain"/>
    <property type="match status" value="1"/>
</dbReference>
<dbReference type="SMART" id="SM00870">
    <property type="entry name" value="Asparaginase"/>
    <property type="match status" value="1"/>
</dbReference>
<dbReference type="RefSeq" id="WP_006393187.1">
    <property type="nucleotide sequence ID" value="NZ_GL982453.1"/>
</dbReference>
<dbReference type="InterPro" id="IPR020827">
    <property type="entry name" value="Asparaginase/glutaminase_AS1"/>
</dbReference>
<evidence type="ECO:0000256" key="2">
    <source>
        <dbReference type="PIRSR" id="PIRSR001220-1"/>
    </source>
</evidence>
<dbReference type="AlphaFoldDB" id="F7T2L4"/>
<dbReference type="InterPro" id="IPR027474">
    <property type="entry name" value="L-asparaginase_N"/>
</dbReference>
<reference evidence="6 7" key="1">
    <citation type="submission" date="2011-06" db="EMBL/GenBank/DDBJ databases">
        <authorList>
            <person name="Bador J."/>
            <person name="Amoureux L."/>
            <person name="Neuwirth C."/>
        </authorList>
    </citation>
    <scope>NUCLEOTIDE SEQUENCE [LARGE SCALE GENOMIC DNA]</scope>
    <source>
        <strain evidence="6 7">AXX-A</strain>
    </source>
</reference>
<feature type="domain" description="L-asparaginase N-terminal" evidence="4">
    <location>
        <begin position="5"/>
        <end position="192"/>
    </location>
</feature>
<dbReference type="EMBL" id="AFRQ01000058">
    <property type="protein sequence ID" value="EGP45398.1"/>
    <property type="molecule type" value="Genomic_DNA"/>
</dbReference>
<protein>
    <submittedName>
        <fullName evidence="6">L-asparaginase</fullName>
    </submittedName>
</protein>
<dbReference type="PROSITE" id="PS51732">
    <property type="entry name" value="ASN_GLN_ASE_3"/>
    <property type="match status" value="1"/>
</dbReference>